<name>A0A7E4VTQ3_PANRE</name>
<sequence length="190" mass="21889">MVQYTVNYFDLRSIGESVRLLLTYVGADFKDFRVNGETWESYKPNAPTGKLPNIHFEGKILSETGAILRYLARKYNLIGADEWEAAKADEVYDHYRQLADIIRKYTEFFTPNRDIVFKYLTDVLTKSKSGFVVDSGVTWADFFIVENVTTLLNVDPEGAKTFPAVAAYQKRVYNLSQIKNYVATRKFSKF</sequence>
<dbReference type="InterPro" id="IPR040079">
    <property type="entry name" value="Glutathione_S-Trfase"/>
</dbReference>
<dbReference type="PANTHER" id="PTHR11571:SF256">
    <property type="entry name" value="GST C-TERMINAL DOMAIN-CONTAINING PROTEIN-RELATED"/>
    <property type="match status" value="1"/>
</dbReference>
<dbReference type="GO" id="GO:0006749">
    <property type="term" value="P:glutathione metabolic process"/>
    <property type="evidence" value="ECO:0007669"/>
    <property type="project" value="TreeGrafter"/>
</dbReference>
<protein>
    <submittedName>
        <fullName evidence="4">Glutathione S-transferase</fullName>
    </submittedName>
</protein>
<dbReference type="SFLD" id="SFLDS00019">
    <property type="entry name" value="Glutathione_Transferase_(cytos"/>
    <property type="match status" value="1"/>
</dbReference>
<feature type="domain" description="GST N-terminal" evidence="1">
    <location>
        <begin position="2"/>
        <end position="79"/>
    </location>
</feature>
<dbReference type="Gene3D" id="1.20.1050.10">
    <property type="match status" value="1"/>
</dbReference>
<dbReference type="PROSITE" id="PS50404">
    <property type="entry name" value="GST_NTER"/>
    <property type="match status" value="1"/>
</dbReference>
<dbReference type="Pfam" id="PF02798">
    <property type="entry name" value="GST_N"/>
    <property type="match status" value="1"/>
</dbReference>
<dbReference type="InterPro" id="IPR010987">
    <property type="entry name" value="Glutathione-S-Trfase_C-like"/>
</dbReference>
<accession>A0A7E4VTQ3</accession>
<dbReference type="InterPro" id="IPR004046">
    <property type="entry name" value="GST_C"/>
</dbReference>
<dbReference type="CDD" id="cd03039">
    <property type="entry name" value="GST_N_Sigma_like"/>
    <property type="match status" value="1"/>
</dbReference>
<dbReference type="AlphaFoldDB" id="A0A7E4VTQ3"/>
<dbReference type="Proteomes" id="UP000492821">
    <property type="component" value="Unassembled WGS sequence"/>
</dbReference>
<dbReference type="CDD" id="cd03192">
    <property type="entry name" value="GST_C_Sigma_like"/>
    <property type="match status" value="1"/>
</dbReference>
<reference evidence="4" key="2">
    <citation type="submission" date="2020-10" db="UniProtKB">
        <authorList>
            <consortium name="WormBaseParasite"/>
        </authorList>
    </citation>
    <scope>IDENTIFICATION</scope>
</reference>
<evidence type="ECO:0000313" key="3">
    <source>
        <dbReference type="Proteomes" id="UP000492821"/>
    </source>
</evidence>
<organism evidence="3 4">
    <name type="scientific">Panagrellus redivivus</name>
    <name type="common">Microworm</name>
    <dbReference type="NCBI Taxonomy" id="6233"/>
    <lineage>
        <taxon>Eukaryota</taxon>
        <taxon>Metazoa</taxon>
        <taxon>Ecdysozoa</taxon>
        <taxon>Nematoda</taxon>
        <taxon>Chromadorea</taxon>
        <taxon>Rhabditida</taxon>
        <taxon>Tylenchina</taxon>
        <taxon>Panagrolaimomorpha</taxon>
        <taxon>Panagrolaimoidea</taxon>
        <taxon>Panagrolaimidae</taxon>
        <taxon>Panagrellus</taxon>
    </lineage>
</organism>
<dbReference type="InterPro" id="IPR036282">
    <property type="entry name" value="Glutathione-S-Trfase_C_sf"/>
</dbReference>
<dbReference type="InterPro" id="IPR050213">
    <property type="entry name" value="GST_superfamily"/>
</dbReference>
<dbReference type="SFLD" id="SFLDG00363">
    <property type="entry name" value="AMPS_(cytGST):_Alpha-__Mu-__Pi"/>
    <property type="match status" value="1"/>
</dbReference>
<dbReference type="PANTHER" id="PTHR11571">
    <property type="entry name" value="GLUTATHIONE S-TRANSFERASE"/>
    <property type="match status" value="1"/>
</dbReference>
<dbReference type="InterPro" id="IPR036249">
    <property type="entry name" value="Thioredoxin-like_sf"/>
</dbReference>
<dbReference type="WBParaSite" id="Pan_g3179.t1">
    <property type="protein sequence ID" value="Pan_g3179.t1"/>
    <property type="gene ID" value="Pan_g3179"/>
</dbReference>
<evidence type="ECO:0000259" key="1">
    <source>
        <dbReference type="PROSITE" id="PS50404"/>
    </source>
</evidence>
<evidence type="ECO:0000313" key="4">
    <source>
        <dbReference type="WBParaSite" id="Pan_g3179.t1"/>
    </source>
</evidence>
<dbReference type="SFLD" id="SFLDG01205">
    <property type="entry name" value="AMPS.1"/>
    <property type="match status" value="1"/>
</dbReference>
<dbReference type="PROSITE" id="PS50405">
    <property type="entry name" value="GST_CTER"/>
    <property type="match status" value="1"/>
</dbReference>
<dbReference type="Pfam" id="PF14497">
    <property type="entry name" value="GST_C_3"/>
    <property type="match status" value="1"/>
</dbReference>
<dbReference type="SUPFAM" id="SSF47616">
    <property type="entry name" value="GST C-terminal domain-like"/>
    <property type="match status" value="1"/>
</dbReference>
<reference evidence="3" key="1">
    <citation type="journal article" date="2013" name="Genetics">
        <title>The draft genome and transcriptome of Panagrellus redivivus are shaped by the harsh demands of a free-living lifestyle.</title>
        <authorList>
            <person name="Srinivasan J."/>
            <person name="Dillman A.R."/>
            <person name="Macchietto M.G."/>
            <person name="Heikkinen L."/>
            <person name="Lakso M."/>
            <person name="Fracchia K.M."/>
            <person name="Antoshechkin I."/>
            <person name="Mortazavi A."/>
            <person name="Wong G."/>
            <person name="Sternberg P.W."/>
        </authorList>
    </citation>
    <scope>NUCLEOTIDE SEQUENCE [LARGE SCALE GENOMIC DNA]</scope>
    <source>
        <strain evidence="3">MT8872</strain>
    </source>
</reference>
<keyword evidence="3" id="KW-1185">Reference proteome</keyword>
<proteinExistence type="predicted"/>
<feature type="domain" description="GST C-terminal" evidence="2">
    <location>
        <begin position="65"/>
        <end position="190"/>
    </location>
</feature>
<dbReference type="GO" id="GO:0004364">
    <property type="term" value="F:glutathione transferase activity"/>
    <property type="evidence" value="ECO:0007669"/>
    <property type="project" value="TreeGrafter"/>
</dbReference>
<dbReference type="SUPFAM" id="SSF52833">
    <property type="entry name" value="Thioredoxin-like"/>
    <property type="match status" value="1"/>
</dbReference>
<dbReference type="InterPro" id="IPR004045">
    <property type="entry name" value="Glutathione_S-Trfase_N"/>
</dbReference>
<evidence type="ECO:0000259" key="2">
    <source>
        <dbReference type="PROSITE" id="PS50405"/>
    </source>
</evidence>
<dbReference type="Gene3D" id="3.40.30.10">
    <property type="entry name" value="Glutaredoxin"/>
    <property type="match status" value="1"/>
</dbReference>